<comment type="function">
    <text evidence="8">Plays an important role in the control of DNA replication and the maintenance of replication fork stability.</text>
</comment>
<evidence type="ECO:0000256" key="2">
    <source>
        <dbReference type="ARBA" id="ARBA00006075"/>
    </source>
</evidence>
<accession>G3BFL3</accession>
<dbReference type="GO" id="GO:0000076">
    <property type="term" value="P:DNA replication checkpoint signaling"/>
    <property type="evidence" value="ECO:0007669"/>
    <property type="project" value="UniProtKB-UniRule"/>
</dbReference>
<dbReference type="PANTHER" id="PTHR13220">
    <property type="entry name" value="TIMELESS INTERACTING-RELATED"/>
    <property type="match status" value="1"/>
</dbReference>
<dbReference type="OrthoDB" id="437078at2759"/>
<dbReference type="KEGG" id="cten:18250510"/>
<gene>
    <name evidence="11" type="ORF">CANTEDRAFT_95511</name>
</gene>
<dbReference type="STRING" id="590646.G3BFL3"/>
<evidence type="ECO:0000259" key="10">
    <source>
        <dbReference type="Pfam" id="PF07962"/>
    </source>
</evidence>
<evidence type="ECO:0000313" key="11">
    <source>
        <dbReference type="EMBL" id="EGV60044.1"/>
    </source>
</evidence>
<name>G3BFL3_CANTC</name>
<keyword evidence="5" id="KW-0236">DNA replication inhibitor</keyword>
<keyword evidence="7 8" id="KW-0131">Cell cycle</keyword>
<comment type="subunit">
    <text evidence="3">Component of the fork protection complex (FPC) consisting of TOF1 and CSM3.</text>
</comment>
<organism evidence="12">
    <name type="scientific">Candida tenuis (strain ATCC 10573 / BCRC 21748 / CBS 615 / JCM 9827 / NBRC 10315 / NRRL Y-1498 / VKM Y-70)</name>
    <name type="common">Yeast</name>
    <name type="synonym">Yamadazyma tenuis</name>
    <dbReference type="NCBI Taxonomy" id="590646"/>
    <lineage>
        <taxon>Eukaryota</taxon>
        <taxon>Fungi</taxon>
        <taxon>Dikarya</taxon>
        <taxon>Ascomycota</taxon>
        <taxon>Saccharomycotina</taxon>
        <taxon>Pichiomycetes</taxon>
        <taxon>Debaryomycetaceae</taxon>
        <taxon>Yamadazyma</taxon>
    </lineage>
</organism>
<dbReference type="Proteomes" id="UP000000707">
    <property type="component" value="Unassembled WGS sequence"/>
</dbReference>
<dbReference type="GO" id="GO:0043111">
    <property type="term" value="P:replication fork arrest"/>
    <property type="evidence" value="ECO:0007669"/>
    <property type="project" value="TreeGrafter"/>
</dbReference>
<protein>
    <recommendedName>
        <fullName evidence="8">Chromosome segregation in meiosis protein</fullName>
    </recommendedName>
</protein>
<evidence type="ECO:0000256" key="4">
    <source>
        <dbReference type="ARBA" id="ARBA00022763"/>
    </source>
</evidence>
<evidence type="ECO:0000256" key="6">
    <source>
        <dbReference type="ARBA" id="ARBA00023242"/>
    </source>
</evidence>
<feature type="region of interest" description="Disordered" evidence="9">
    <location>
        <begin position="176"/>
        <end position="235"/>
    </location>
</feature>
<dbReference type="GO" id="GO:0003677">
    <property type="term" value="F:DNA binding"/>
    <property type="evidence" value="ECO:0007669"/>
    <property type="project" value="TreeGrafter"/>
</dbReference>
<dbReference type="EMBL" id="GL996528">
    <property type="protein sequence ID" value="EGV60044.1"/>
    <property type="molecule type" value="Genomic_DNA"/>
</dbReference>
<evidence type="ECO:0000256" key="3">
    <source>
        <dbReference type="ARBA" id="ARBA00011217"/>
    </source>
</evidence>
<reference evidence="11 12" key="1">
    <citation type="journal article" date="2011" name="Proc. Natl. Acad. Sci. U.S.A.">
        <title>Comparative genomics of xylose-fermenting fungi for enhanced biofuel production.</title>
        <authorList>
            <person name="Wohlbach D.J."/>
            <person name="Kuo A."/>
            <person name="Sato T.K."/>
            <person name="Potts K.M."/>
            <person name="Salamov A.A."/>
            <person name="LaButti K.M."/>
            <person name="Sun H."/>
            <person name="Clum A."/>
            <person name="Pangilinan J.L."/>
            <person name="Lindquist E.A."/>
            <person name="Lucas S."/>
            <person name="Lapidus A."/>
            <person name="Jin M."/>
            <person name="Gunawan C."/>
            <person name="Balan V."/>
            <person name="Dale B.E."/>
            <person name="Jeffries T.W."/>
            <person name="Zinkel R."/>
            <person name="Barry K.W."/>
            <person name="Grigoriev I.V."/>
            <person name="Gasch A.P."/>
        </authorList>
    </citation>
    <scope>NUCLEOTIDE SEQUENCE [LARGE SCALE GENOMIC DNA]</scope>
    <source>
        <strain evidence="12">ATCC 10573 / BCRC 21748 / CBS 615 / JCM 9827 / NBRC 10315 / NRRL Y-1498 / VKM Y-70</strain>
    </source>
</reference>
<dbReference type="Pfam" id="PF07962">
    <property type="entry name" value="Swi3"/>
    <property type="match status" value="1"/>
</dbReference>
<comment type="similarity">
    <text evidence="2 8">Belongs to the CSM3 family.</text>
</comment>
<evidence type="ECO:0000256" key="9">
    <source>
        <dbReference type="SAM" id="MobiDB-lite"/>
    </source>
</evidence>
<dbReference type="GO" id="GO:0031298">
    <property type="term" value="C:replication fork protection complex"/>
    <property type="evidence" value="ECO:0007669"/>
    <property type="project" value="TreeGrafter"/>
</dbReference>
<dbReference type="AlphaFoldDB" id="G3BFL3"/>
<dbReference type="GeneID" id="18250510"/>
<evidence type="ECO:0000313" key="12">
    <source>
        <dbReference type="Proteomes" id="UP000000707"/>
    </source>
</evidence>
<evidence type="ECO:0000256" key="7">
    <source>
        <dbReference type="ARBA" id="ARBA00023306"/>
    </source>
</evidence>
<feature type="domain" description="Chromosome segregation in meiosis protein 3" evidence="10">
    <location>
        <begin position="25"/>
        <end position="120"/>
    </location>
</feature>
<evidence type="ECO:0000256" key="5">
    <source>
        <dbReference type="ARBA" id="ARBA00022880"/>
    </source>
</evidence>
<sequence length="252" mass="28831">MSQDPNDILGLDQQAPTVRRTKVSKIDQERLLGKKGLSYIEKNYPKLPRVWNKNNKHITSKQLRYDQEYDNLSSTLQFYQLWCHTLFPKAKFKDCISLIRGVTNRSPQLRKHRKALIDTELSKLRSKMGFVDVPLDEDNETLPTAAAQNEQNEATEEYHVDDDFDFMRRENGLFVDPDEDIYKSPAPQPSPPAPRTSSPVPPQRPPAPTLSDDDFSDNDQFLSAADINPDPSEFQLQDDHDAELAAMNELGM</sequence>
<feature type="compositionally biased region" description="Pro residues" evidence="9">
    <location>
        <begin position="186"/>
        <end position="208"/>
    </location>
</feature>
<keyword evidence="12" id="KW-1185">Reference proteome</keyword>
<dbReference type="HOGENOM" id="CLU_036204_0_0_1"/>
<dbReference type="PANTHER" id="PTHR13220:SF11">
    <property type="entry name" value="TIMELESS-INTERACTING PROTEIN"/>
    <property type="match status" value="1"/>
</dbReference>
<evidence type="ECO:0000256" key="1">
    <source>
        <dbReference type="ARBA" id="ARBA00004123"/>
    </source>
</evidence>
<dbReference type="eggNOG" id="KOG3004">
    <property type="taxonomic scope" value="Eukaryota"/>
</dbReference>
<proteinExistence type="inferred from homology"/>
<evidence type="ECO:0000256" key="8">
    <source>
        <dbReference type="RuleBase" id="RU366049"/>
    </source>
</evidence>
<comment type="subcellular location">
    <subcellularLocation>
        <location evidence="1 8">Nucleus</location>
    </subcellularLocation>
</comment>
<dbReference type="GO" id="GO:0006974">
    <property type="term" value="P:DNA damage response"/>
    <property type="evidence" value="ECO:0007669"/>
    <property type="project" value="UniProtKB-KW"/>
</dbReference>
<dbReference type="InterPro" id="IPR040038">
    <property type="entry name" value="TIPIN/Csm3/Swi3"/>
</dbReference>
<dbReference type="GO" id="GO:0031297">
    <property type="term" value="P:replication fork processing"/>
    <property type="evidence" value="ECO:0007669"/>
    <property type="project" value="UniProtKB-UniRule"/>
</dbReference>
<keyword evidence="4 8" id="KW-0227">DNA damage</keyword>
<keyword evidence="6 8" id="KW-0539">Nucleus</keyword>
<dbReference type="InterPro" id="IPR012923">
    <property type="entry name" value="Csm3"/>
</dbReference>